<dbReference type="Gene3D" id="3.60.15.10">
    <property type="entry name" value="Ribonuclease Z/Hydroxyacylglutathione hydrolase-like"/>
    <property type="match status" value="1"/>
</dbReference>
<gene>
    <name evidence="2" type="ORF">BM613_02200</name>
</gene>
<organism evidence="2 3">
    <name type="scientific">Sulfoacidibacillus thermotolerans</name>
    <name type="common">Acidibacillus sulfuroxidans</name>
    <dbReference type="NCBI Taxonomy" id="1765684"/>
    <lineage>
        <taxon>Bacteria</taxon>
        <taxon>Bacillati</taxon>
        <taxon>Bacillota</taxon>
        <taxon>Bacilli</taxon>
        <taxon>Bacillales</taxon>
        <taxon>Alicyclobacillaceae</taxon>
        <taxon>Sulfoacidibacillus</taxon>
    </lineage>
</organism>
<evidence type="ECO:0000259" key="1">
    <source>
        <dbReference type="SMART" id="SM00849"/>
    </source>
</evidence>
<accession>A0A2U3DCB6</accession>
<name>A0A2U3DCB6_SULT2</name>
<reference evidence="2 3" key="1">
    <citation type="submission" date="2016-11" db="EMBL/GenBank/DDBJ databases">
        <title>Comparative genomics of Acidibacillus ferroxidans species.</title>
        <authorList>
            <person name="Oliveira G."/>
            <person name="Nunes G."/>
            <person name="Oliveira R."/>
            <person name="Araujo F."/>
            <person name="Salim A."/>
            <person name="Scholte L."/>
            <person name="Morais D."/>
            <person name="Nancucheo I."/>
            <person name="Johnson D.B."/>
            <person name="Grail B."/>
            <person name="Bittencourt J."/>
            <person name="Valadares R."/>
        </authorList>
    </citation>
    <scope>NUCLEOTIDE SEQUENCE [LARGE SCALE GENOMIC DNA]</scope>
    <source>
        <strain evidence="2 3">Y002</strain>
    </source>
</reference>
<dbReference type="RefSeq" id="WP_109429513.1">
    <property type="nucleotide sequence ID" value="NZ_MPDK01000002.1"/>
</dbReference>
<dbReference type="Proteomes" id="UP000245380">
    <property type="component" value="Unassembled WGS sequence"/>
</dbReference>
<evidence type="ECO:0000313" key="3">
    <source>
        <dbReference type="Proteomes" id="UP000245380"/>
    </source>
</evidence>
<dbReference type="EMBL" id="MPDK01000002">
    <property type="protein sequence ID" value="PWI58916.1"/>
    <property type="molecule type" value="Genomic_DNA"/>
</dbReference>
<feature type="domain" description="Metallo-beta-lactamase" evidence="1">
    <location>
        <begin position="21"/>
        <end position="195"/>
    </location>
</feature>
<dbReference type="InterPro" id="IPR050662">
    <property type="entry name" value="Sec-metab_biosynth-thioest"/>
</dbReference>
<comment type="caution">
    <text evidence="2">The sequence shown here is derived from an EMBL/GenBank/DDBJ whole genome shotgun (WGS) entry which is preliminary data.</text>
</comment>
<evidence type="ECO:0000313" key="2">
    <source>
        <dbReference type="EMBL" id="PWI58916.1"/>
    </source>
</evidence>
<dbReference type="InterPro" id="IPR001279">
    <property type="entry name" value="Metallo-B-lactamas"/>
</dbReference>
<dbReference type="InterPro" id="IPR036388">
    <property type="entry name" value="WH-like_DNA-bd_sf"/>
</dbReference>
<dbReference type="Gene3D" id="1.10.10.10">
    <property type="entry name" value="Winged helix-like DNA-binding domain superfamily/Winged helix DNA-binding domain"/>
    <property type="match status" value="1"/>
</dbReference>
<protein>
    <recommendedName>
        <fullName evidence="1">Metallo-beta-lactamase domain-containing protein</fullName>
    </recommendedName>
</protein>
<dbReference type="InterPro" id="IPR036866">
    <property type="entry name" value="RibonucZ/Hydroxyglut_hydro"/>
</dbReference>
<dbReference type="PANTHER" id="PTHR23131">
    <property type="entry name" value="ENDORIBONUCLEASE LACTB2"/>
    <property type="match status" value="1"/>
</dbReference>
<proteinExistence type="predicted"/>
<sequence length="289" mass="32755">MTSLTVDQMAVNTQKHSLEQEVNAYLLTTASGNALLIDAGYEDTTTFIYEFTKHREATIQGIYLTHYHPDHSLGAPELAQKFNCPIHCHPLEYPRLTSLYEQHGIPVQNLDIRADLIPTSKIILEDHTLDIVFTPGHTHGHIALYDSLTQVLFTGDTVIPGGTVWIGPPDGHLADYLQSLDALCAFSPKLVYPGHGAVTHDPVPLMLRMKERRLLREQQILHFIKQTPQSIEQITKELYRGSIREDMLWVAKKTVQGHLQKLIDERQVTLSYDSLTFNALYRANERPEV</sequence>
<dbReference type="CDD" id="cd06262">
    <property type="entry name" value="metallo-hydrolase-like_MBL-fold"/>
    <property type="match status" value="1"/>
</dbReference>
<keyword evidence="3" id="KW-1185">Reference proteome</keyword>
<dbReference type="OrthoDB" id="9802248at2"/>
<dbReference type="SUPFAM" id="SSF56281">
    <property type="entry name" value="Metallo-hydrolase/oxidoreductase"/>
    <property type="match status" value="1"/>
</dbReference>
<dbReference type="Pfam" id="PF00753">
    <property type="entry name" value="Lactamase_B"/>
    <property type="match status" value="1"/>
</dbReference>
<dbReference type="AlphaFoldDB" id="A0A2U3DCB6"/>
<dbReference type="SMART" id="SM00849">
    <property type="entry name" value="Lactamase_B"/>
    <property type="match status" value="1"/>
</dbReference>